<dbReference type="CDD" id="cd00761">
    <property type="entry name" value="Glyco_tranf_GTA_type"/>
    <property type="match status" value="1"/>
</dbReference>
<dbReference type="Proteomes" id="UP000625316">
    <property type="component" value="Unassembled WGS sequence"/>
</dbReference>
<dbReference type="RefSeq" id="WP_264323284.1">
    <property type="nucleotide sequence ID" value="NZ_JADEXQ010000003.1"/>
</dbReference>
<reference evidence="2" key="1">
    <citation type="submission" date="2020-10" db="EMBL/GenBank/DDBJ databases">
        <authorList>
            <person name="Castelo-Branco R."/>
            <person name="Eusebio N."/>
            <person name="Adriana R."/>
            <person name="Vieira A."/>
            <person name="Brugerolle De Fraissinette N."/>
            <person name="Rezende De Castro R."/>
            <person name="Schneider M.P."/>
            <person name="Vasconcelos V."/>
            <person name="Leao P.N."/>
        </authorList>
    </citation>
    <scope>NUCLEOTIDE SEQUENCE</scope>
    <source>
        <strain evidence="2">LEGE 11480</strain>
    </source>
</reference>
<dbReference type="InterPro" id="IPR050834">
    <property type="entry name" value="Glycosyltransf_2"/>
</dbReference>
<evidence type="ECO:0000313" key="2">
    <source>
        <dbReference type="EMBL" id="MBE9028462.1"/>
    </source>
</evidence>
<dbReference type="EMBL" id="JADEXQ010000003">
    <property type="protein sequence ID" value="MBE9028462.1"/>
    <property type="molecule type" value="Genomic_DNA"/>
</dbReference>
<dbReference type="InterPro" id="IPR029044">
    <property type="entry name" value="Nucleotide-diphossugar_trans"/>
</dbReference>
<name>A0A928VLA6_9CYAN</name>
<protein>
    <submittedName>
        <fullName evidence="2">Glycosyltransferase family 2 protein</fullName>
    </submittedName>
</protein>
<keyword evidence="3" id="KW-1185">Reference proteome</keyword>
<accession>A0A928VLA6</accession>
<dbReference type="InterPro" id="IPR001173">
    <property type="entry name" value="Glyco_trans_2-like"/>
</dbReference>
<evidence type="ECO:0000313" key="3">
    <source>
        <dbReference type="Proteomes" id="UP000625316"/>
    </source>
</evidence>
<dbReference type="PANTHER" id="PTHR43685:SF2">
    <property type="entry name" value="GLYCOSYLTRANSFERASE 2-LIKE DOMAIN-CONTAINING PROTEIN"/>
    <property type="match status" value="1"/>
</dbReference>
<sequence>MPKVSVVIPAYNVRDYLTAALESLILQTYHDFEALIVDDGSTDDTAAIAEQFVKRDSRFQLLQKPNGGLSSARNFGINYSNSEYIALLDGDDVYLPHKLAAHVATLEANPAVGIVYGASQAMRDDGTPTWLKISGKPVHPDPLPALMCKNFIVHGSNAMLRRLVFDEVGQFDEALPSVEDLDLWLRIASAQTWQFHRDRRILSYYRVRPSGLSFNLAQMQQTHEQVLQMAQQRSPAATAMIMPTARAYMYRYLGRMAVTMGNADQANQFLDQAWQQDWRIFGQDPKSLVTLLSIKLAPVAQFAIRRALGTAR</sequence>
<proteinExistence type="predicted"/>
<dbReference type="AlphaFoldDB" id="A0A928VLA6"/>
<dbReference type="SUPFAM" id="SSF53448">
    <property type="entry name" value="Nucleotide-diphospho-sugar transferases"/>
    <property type="match status" value="1"/>
</dbReference>
<dbReference type="Pfam" id="PF00535">
    <property type="entry name" value="Glycos_transf_2"/>
    <property type="match status" value="1"/>
</dbReference>
<comment type="caution">
    <text evidence="2">The sequence shown here is derived from an EMBL/GenBank/DDBJ whole genome shotgun (WGS) entry which is preliminary data.</text>
</comment>
<feature type="domain" description="Glycosyltransferase 2-like" evidence="1">
    <location>
        <begin position="5"/>
        <end position="168"/>
    </location>
</feature>
<gene>
    <name evidence="2" type="ORF">IQ266_01665</name>
</gene>
<dbReference type="PANTHER" id="PTHR43685">
    <property type="entry name" value="GLYCOSYLTRANSFERASE"/>
    <property type="match status" value="1"/>
</dbReference>
<evidence type="ECO:0000259" key="1">
    <source>
        <dbReference type="Pfam" id="PF00535"/>
    </source>
</evidence>
<dbReference type="Gene3D" id="3.90.550.10">
    <property type="entry name" value="Spore Coat Polysaccharide Biosynthesis Protein SpsA, Chain A"/>
    <property type="match status" value="1"/>
</dbReference>
<organism evidence="2 3">
    <name type="scientific">Romeriopsis navalis LEGE 11480</name>
    <dbReference type="NCBI Taxonomy" id="2777977"/>
    <lineage>
        <taxon>Bacteria</taxon>
        <taxon>Bacillati</taxon>
        <taxon>Cyanobacteriota</taxon>
        <taxon>Cyanophyceae</taxon>
        <taxon>Leptolyngbyales</taxon>
        <taxon>Leptolyngbyaceae</taxon>
        <taxon>Romeriopsis</taxon>
        <taxon>Romeriopsis navalis</taxon>
    </lineage>
</organism>